<proteinExistence type="predicted"/>
<dbReference type="InterPro" id="IPR011009">
    <property type="entry name" value="Kinase-like_dom_sf"/>
</dbReference>
<organism evidence="1 2">
    <name type="scientific">Strongylus vulgaris</name>
    <name type="common">Blood worm</name>
    <dbReference type="NCBI Taxonomy" id="40348"/>
    <lineage>
        <taxon>Eukaryota</taxon>
        <taxon>Metazoa</taxon>
        <taxon>Ecdysozoa</taxon>
        <taxon>Nematoda</taxon>
        <taxon>Chromadorea</taxon>
        <taxon>Rhabditida</taxon>
        <taxon>Rhabditina</taxon>
        <taxon>Rhabditomorpha</taxon>
        <taxon>Strongyloidea</taxon>
        <taxon>Strongylidae</taxon>
        <taxon>Strongylus</taxon>
    </lineage>
</organism>
<sequence>MLLALILAKPDMALPVFNTLSATDFLQVDHCHRFVIGKQCFESLSELISELKSLQCGMETLRLGTAVFRTDDIGRFGAHCIVEELPREKMKTVIPLPDIKQKSVLVMLKSTIAHSGIDEELESLMLLKHSNLIGLKDFATYQNGPVILRYEMYDCTSLYDIMLKEDVISLATTLKWVQQVLMK</sequence>
<dbReference type="EMBL" id="UYYB01000831">
    <property type="protein sequence ID" value="VDM65493.1"/>
    <property type="molecule type" value="Genomic_DNA"/>
</dbReference>
<dbReference type="OrthoDB" id="5853191at2759"/>
<evidence type="ECO:0000313" key="1">
    <source>
        <dbReference type="EMBL" id="VDM65493.1"/>
    </source>
</evidence>
<gene>
    <name evidence="1" type="ORF">SVUK_LOCUS491</name>
</gene>
<keyword evidence="2" id="KW-1185">Reference proteome</keyword>
<dbReference type="SUPFAM" id="SSF56112">
    <property type="entry name" value="Protein kinase-like (PK-like)"/>
    <property type="match status" value="1"/>
</dbReference>
<dbReference type="Proteomes" id="UP000270094">
    <property type="component" value="Unassembled WGS sequence"/>
</dbReference>
<evidence type="ECO:0008006" key="3">
    <source>
        <dbReference type="Google" id="ProtNLM"/>
    </source>
</evidence>
<name>A0A3P7ICB9_STRVU</name>
<dbReference type="AlphaFoldDB" id="A0A3P7ICB9"/>
<reference evidence="1 2" key="1">
    <citation type="submission" date="2018-11" db="EMBL/GenBank/DDBJ databases">
        <authorList>
            <consortium name="Pathogen Informatics"/>
        </authorList>
    </citation>
    <scope>NUCLEOTIDE SEQUENCE [LARGE SCALE GENOMIC DNA]</scope>
</reference>
<evidence type="ECO:0000313" key="2">
    <source>
        <dbReference type="Proteomes" id="UP000270094"/>
    </source>
</evidence>
<protein>
    <recommendedName>
        <fullName evidence="3">Serine-threonine/tyrosine-protein kinase catalytic domain-containing protein</fullName>
    </recommendedName>
</protein>
<accession>A0A3P7ICB9</accession>